<evidence type="ECO:0000313" key="2">
    <source>
        <dbReference type="EMBL" id="SIQ92350.1"/>
    </source>
</evidence>
<proteinExistence type="predicted"/>
<keyword evidence="1" id="KW-0472">Membrane</keyword>
<keyword evidence="1" id="KW-0812">Transmembrane</keyword>
<evidence type="ECO:0000256" key="1">
    <source>
        <dbReference type="SAM" id="Phobius"/>
    </source>
</evidence>
<keyword evidence="3" id="KW-1185">Reference proteome</keyword>
<accession>A0A1N6WQJ5</accession>
<dbReference type="EMBL" id="FTMA01000004">
    <property type="protein sequence ID" value="SIQ92350.1"/>
    <property type="molecule type" value="Genomic_DNA"/>
</dbReference>
<dbReference type="Proteomes" id="UP000186953">
    <property type="component" value="Unassembled WGS sequence"/>
</dbReference>
<organism evidence="2 3">
    <name type="scientific">Maribacter ulvicola</name>
    <dbReference type="NCBI Taxonomy" id="228959"/>
    <lineage>
        <taxon>Bacteria</taxon>
        <taxon>Pseudomonadati</taxon>
        <taxon>Bacteroidota</taxon>
        <taxon>Flavobacteriia</taxon>
        <taxon>Flavobacteriales</taxon>
        <taxon>Flavobacteriaceae</taxon>
        <taxon>Maribacter</taxon>
    </lineage>
</organism>
<name>A0A1N6WQJ5_9FLAO</name>
<gene>
    <name evidence="2" type="ORF">SAMN05421797_104184</name>
</gene>
<evidence type="ECO:0000313" key="3">
    <source>
        <dbReference type="Proteomes" id="UP000186953"/>
    </source>
</evidence>
<protein>
    <submittedName>
        <fullName evidence="2">Uncharacterized protein</fullName>
    </submittedName>
</protein>
<keyword evidence="1" id="KW-1133">Transmembrane helix</keyword>
<reference evidence="3" key="1">
    <citation type="submission" date="2017-01" db="EMBL/GenBank/DDBJ databases">
        <authorList>
            <person name="Varghese N."/>
            <person name="Submissions S."/>
        </authorList>
    </citation>
    <scope>NUCLEOTIDE SEQUENCE [LARGE SCALE GENOMIC DNA]</scope>
    <source>
        <strain evidence="3">DSM 15366</strain>
    </source>
</reference>
<dbReference type="AlphaFoldDB" id="A0A1N6WQJ5"/>
<feature type="transmembrane region" description="Helical" evidence="1">
    <location>
        <begin position="16"/>
        <end position="37"/>
    </location>
</feature>
<sequence length="38" mass="4095">MSASNSIKNIESKLDFVIIGVLFFGVIASVLLTINLIN</sequence>